<dbReference type="SUPFAM" id="SSF51182">
    <property type="entry name" value="RmlC-like cupins"/>
    <property type="match status" value="1"/>
</dbReference>
<dbReference type="AlphaFoldDB" id="A0A417ZHK6"/>
<reference evidence="5 6" key="1">
    <citation type="submission" date="2018-07" db="EMBL/GenBank/DDBJ databases">
        <title>Genome sequences of six Lactobacillus spp. isolated from bumble bee guts.</title>
        <authorList>
            <person name="Motta E.V.S."/>
            <person name="Moran N.A."/>
        </authorList>
    </citation>
    <scope>NUCLEOTIDE SEQUENCE [LARGE SCALE GENOMIC DNA]</scope>
    <source>
        <strain evidence="5 6">BI-1.1</strain>
    </source>
</reference>
<organism evidence="5 6">
    <name type="scientific">Bombilactobacillus bombi</name>
    <dbReference type="NCBI Taxonomy" id="1303590"/>
    <lineage>
        <taxon>Bacteria</taxon>
        <taxon>Bacillati</taxon>
        <taxon>Bacillota</taxon>
        <taxon>Bacilli</taxon>
        <taxon>Lactobacillales</taxon>
        <taxon>Lactobacillaceae</taxon>
        <taxon>Bombilactobacillus</taxon>
    </lineage>
</organism>
<dbReference type="InterPro" id="IPR020449">
    <property type="entry name" value="Tscrpt_reg_AraC-type_HTH"/>
</dbReference>
<dbReference type="Proteomes" id="UP000284109">
    <property type="component" value="Unassembled WGS sequence"/>
</dbReference>
<dbReference type="InterPro" id="IPR018060">
    <property type="entry name" value="HTH_AraC"/>
</dbReference>
<feature type="domain" description="HTH araC/xylS-type" evidence="4">
    <location>
        <begin position="270"/>
        <end position="368"/>
    </location>
</feature>
<dbReference type="Pfam" id="PF12833">
    <property type="entry name" value="HTH_18"/>
    <property type="match status" value="1"/>
</dbReference>
<dbReference type="PROSITE" id="PS00041">
    <property type="entry name" value="HTH_ARAC_FAMILY_1"/>
    <property type="match status" value="1"/>
</dbReference>
<dbReference type="OrthoDB" id="9813413at2"/>
<keyword evidence="6" id="KW-1185">Reference proteome</keyword>
<dbReference type="InterPro" id="IPR011051">
    <property type="entry name" value="RmlC_Cupin_sf"/>
</dbReference>
<dbReference type="SMART" id="SM00342">
    <property type="entry name" value="HTH_ARAC"/>
    <property type="match status" value="1"/>
</dbReference>
<comment type="caution">
    <text evidence="5">The sequence shown here is derived from an EMBL/GenBank/DDBJ whole genome shotgun (WGS) entry which is preliminary data.</text>
</comment>
<dbReference type="Gene3D" id="1.10.10.60">
    <property type="entry name" value="Homeodomain-like"/>
    <property type="match status" value="2"/>
</dbReference>
<dbReference type="GO" id="GO:0043565">
    <property type="term" value="F:sequence-specific DNA binding"/>
    <property type="evidence" value="ECO:0007669"/>
    <property type="project" value="InterPro"/>
</dbReference>
<evidence type="ECO:0000313" key="5">
    <source>
        <dbReference type="EMBL" id="RHW51189.1"/>
    </source>
</evidence>
<evidence type="ECO:0000256" key="1">
    <source>
        <dbReference type="ARBA" id="ARBA00023015"/>
    </source>
</evidence>
<evidence type="ECO:0000259" key="4">
    <source>
        <dbReference type="PROSITE" id="PS01124"/>
    </source>
</evidence>
<evidence type="ECO:0000313" key="6">
    <source>
        <dbReference type="Proteomes" id="UP000284109"/>
    </source>
</evidence>
<dbReference type="InterPro" id="IPR009057">
    <property type="entry name" value="Homeodomain-like_sf"/>
</dbReference>
<gene>
    <name evidence="5" type="ORF">DS831_03965</name>
</gene>
<evidence type="ECO:0000256" key="2">
    <source>
        <dbReference type="ARBA" id="ARBA00023125"/>
    </source>
</evidence>
<dbReference type="RefSeq" id="WP_118900630.1">
    <property type="nucleotide sequence ID" value="NZ_QOCR01000002.1"/>
</dbReference>
<accession>A0A417ZHK6</accession>
<name>A0A417ZHK6_9LACO</name>
<dbReference type="EMBL" id="QOCR01000002">
    <property type="protein sequence ID" value="RHW51189.1"/>
    <property type="molecule type" value="Genomic_DNA"/>
</dbReference>
<dbReference type="PANTHER" id="PTHR43280:SF28">
    <property type="entry name" value="HTH-TYPE TRANSCRIPTIONAL ACTIVATOR RHAS"/>
    <property type="match status" value="1"/>
</dbReference>
<dbReference type="PRINTS" id="PR00032">
    <property type="entry name" value="HTHARAC"/>
</dbReference>
<protein>
    <recommendedName>
        <fullName evidence="4">HTH araC/xylS-type domain-containing protein</fullName>
    </recommendedName>
</protein>
<dbReference type="PANTHER" id="PTHR43280">
    <property type="entry name" value="ARAC-FAMILY TRANSCRIPTIONAL REGULATOR"/>
    <property type="match status" value="1"/>
</dbReference>
<dbReference type="GO" id="GO:0003700">
    <property type="term" value="F:DNA-binding transcription factor activity"/>
    <property type="evidence" value="ECO:0007669"/>
    <property type="project" value="InterPro"/>
</dbReference>
<dbReference type="InterPro" id="IPR018062">
    <property type="entry name" value="HTH_AraC-typ_CS"/>
</dbReference>
<dbReference type="SUPFAM" id="SSF46689">
    <property type="entry name" value="Homeodomain-like"/>
    <property type="match status" value="1"/>
</dbReference>
<dbReference type="PROSITE" id="PS01124">
    <property type="entry name" value="HTH_ARAC_FAMILY_2"/>
    <property type="match status" value="1"/>
</dbReference>
<proteinExistence type="predicted"/>
<keyword evidence="3" id="KW-0804">Transcription</keyword>
<evidence type="ECO:0000256" key="3">
    <source>
        <dbReference type="ARBA" id="ARBA00023163"/>
    </source>
</evidence>
<keyword evidence="1" id="KW-0805">Transcription regulation</keyword>
<sequence length="372" mass="43717">MEKYTTIGELRQLILEQEYKYKHHLGFIEAIYILKSKYKLTEIRPTANDFFMWDLIDFKQLRLLVDSIPVSLSSITKTVENWPLLFKNKSNETSLLTFADVQISLEMPYSPDDRIILSDYVTNLYVLKGQATLHLNNKQILLSCGDFIILTPGTSYYVECDENDYIINIILQNKNFHYIWESVLKQNKLLAKFINTITDSATGKIMQFFLPVTINTNQIIQNLFSEFILNDKFSISNFLSFMQILYANLLRVANNRNIINKTKSETSLKISLLQYIQKHYQTLTLSKLADEFHYNPAYLSRMIKQITNNDFSRIVTELRIEEAKRLLSTELNWSISKIACEVGYKNPEYFSTIFKQWTNKSPRQYRISRLNN</sequence>
<keyword evidence="2" id="KW-0238">DNA-binding</keyword>